<dbReference type="SUPFAM" id="SSF48452">
    <property type="entry name" value="TPR-like"/>
    <property type="match status" value="1"/>
</dbReference>
<evidence type="ECO:0000256" key="5">
    <source>
        <dbReference type="ARBA" id="ARBA00023187"/>
    </source>
</evidence>
<dbReference type="AlphaFoldDB" id="A0A199VRH5"/>
<dbReference type="GO" id="GO:0000349">
    <property type="term" value="P:generation of catalytic spliceosome for first transesterification step"/>
    <property type="evidence" value="ECO:0007669"/>
    <property type="project" value="TreeGrafter"/>
</dbReference>
<dbReference type="PANTHER" id="PTHR11246:SF5">
    <property type="entry name" value="PRE-MRNA-SPLICING FACTOR SYF1"/>
    <property type="match status" value="1"/>
</dbReference>
<organism evidence="8 9">
    <name type="scientific">Ananas comosus</name>
    <name type="common">Pineapple</name>
    <name type="synonym">Ananas ananas</name>
    <dbReference type="NCBI Taxonomy" id="4615"/>
    <lineage>
        <taxon>Eukaryota</taxon>
        <taxon>Viridiplantae</taxon>
        <taxon>Streptophyta</taxon>
        <taxon>Embryophyta</taxon>
        <taxon>Tracheophyta</taxon>
        <taxon>Spermatophyta</taxon>
        <taxon>Magnoliopsida</taxon>
        <taxon>Liliopsida</taxon>
        <taxon>Poales</taxon>
        <taxon>Bromeliaceae</taxon>
        <taxon>Bromelioideae</taxon>
        <taxon>Ananas</taxon>
    </lineage>
</organism>
<dbReference type="GO" id="GO:0071014">
    <property type="term" value="C:post-mRNA release spliceosomal complex"/>
    <property type="evidence" value="ECO:0007669"/>
    <property type="project" value="TreeGrafter"/>
</dbReference>
<dbReference type="STRING" id="4615.A0A199VRH5"/>
<dbReference type="GO" id="GO:0000974">
    <property type="term" value="C:Prp19 complex"/>
    <property type="evidence" value="ECO:0007669"/>
    <property type="project" value="TreeGrafter"/>
</dbReference>
<dbReference type="InterPro" id="IPR055430">
    <property type="entry name" value="HAT_Syf1_CNRKL1_C"/>
</dbReference>
<dbReference type="EMBL" id="LSRQ01001051">
    <property type="protein sequence ID" value="OAY79613.1"/>
    <property type="molecule type" value="Genomic_DNA"/>
</dbReference>
<dbReference type="InterPro" id="IPR003107">
    <property type="entry name" value="HAT"/>
</dbReference>
<gene>
    <name evidence="8" type="ORF">ACMD2_18461</name>
</gene>
<reference evidence="8 9" key="1">
    <citation type="journal article" date="2016" name="DNA Res.">
        <title>The draft genome of MD-2 pineapple using hybrid error correction of long reads.</title>
        <authorList>
            <person name="Redwan R.M."/>
            <person name="Saidin A."/>
            <person name="Kumar S.V."/>
        </authorList>
    </citation>
    <scope>NUCLEOTIDE SEQUENCE [LARGE SCALE GENOMIC DNA]</scope>
    <source>
        <strain evidence="9">cv. MD2</strain>
        <tissue evidence="8">Leaf</tissue>
    </source>
</reference>
<dbReference type="SMART" id="SM00386">
    <property type="entry name" value="HAT"/>
    <property type="match status" value="3"/>
</dbReference>
<name>A0A199VRH5_ANACO</name>
<proteinExistence type="inferred from homology"/>
<evidence type="ECO:0000256" key="3">
    <source>
        <dbReference type="ARBA" id="ARBA00022664"/>
    </source>
</evidence>
<dbReference type="InterPro" id="IPR045075">
    <property type="entry name" value="Syf1-like"/>
</dbReference>
<evidence type="ECO:0000256" key="1">
    <source>
        <dbReference type="ARBA" id="ARBA00004123"/>
    </source>
</evidence>
<keyword evidence="5" id="KW-0508">mRNA splicing</keyword>
<comment type="caution">
    <text evidence="8">The sequence shown here is derived from an EMBL/GenBank/DDBJ whole genome shotgun (WGS) entry which is preliminary data.</text>
</comment>
<evidence type="ECO:0000313" key="8">
    <source>
        <dbReference type="EMBL" id="OAY79613.1"/>
    </source>
</evidence>
<dbReference type="Proteomes" id="UP000092600">
    <property type="component" value="Unassembled WGS sequence"/>
</dbReference>
<sequence>MEEDYGLLRRALHVYERAVKAVPDCEKSSIYESYINRAESLGFKEVRKIYEQAIEAGLPDSDLKTLCMRLADREASLGEIDRARRLYTYASEHADLQSDSNFWKKWREFEIMHGNDDTFREMLRIKRTVSLPAQTFKRIKRQRLQ</sequence>
<evidence type="ECO:0000259" key="7">
    <source>
        <dbReference type="Pfam" id="PF23231"/>
    </source>
</evidence>
<evidence type="ECO:0000256" key="6">
    <source>
        <dbReference type="ARBA" id="ARBA00023242"/>
    </source>
</evidence>
<dbReference type="PANTHER" id="PTHR11246">
    <property type="entry name" value="PRE-MRNA SPLICING FACTOR"/>
    <property type="match status" value="1"/>
</dbReference>
<dbReference type="Pfam" id="PF23231">
    <property type="entry name" value="HAT_Syf1_CNRKL1_C"/>
    <property type="match status" value="1"/>
</dbReference>
<evidence type="ECO:0000313" key="9">
    <source>
        <dbReference type="Proteomes" id="UP000092600"/>
    </source>
</evidence>
<comment type="subcellular location">
    <subcellularLocation>
        <location evidence="1">Nucleus</location>
    </subcellularLocation>
</comment>
<keyword evidence="4" id="KW-0677">Repeat</keyword>
<keyword evidence="6" id="KW-0539">Nucleus</keyword>
<dbReference type="InterPro" id="IPR011990">
    <property type="entry name" value="TPR-like_helical_dom_sf"/>
</dbReference>
<dbReference type="Gene3D" id="1.25.40.10">
    <property type="entry name" value="Tetratricopeptide repeat domain"/>
    <property type="match status" value="1"/>
</dbReference>
<feature type="domain" description="Pre-mRNA-splicing factor Syf1/CRNKL1-like C-terminal HAT-repeats" evidence="7">
    <location>
        <begin position="1"/>
        <end position="131"/>
    </location>
</feature>
<comment type="similarity">
    <text evidence="2">Belongs to the crooked-neck family.</text>
</comment>
<accession>A0A199VRH5</accession>
<dbReference type="GO" id="GO:0071007">
    <property type="term" value="C:U2-type catalytic step 2 spliceosome"/>
    <property type="evidence" value="ECO:0007669"/>
    <property type="project" value="TreeGrafter"/>
</dbReference>
<keyword evidence="3" id="KW-0507">mRNA processing</keyword>
<protein>
    <submittedName>
        <fullName evidence="8">Pre-mRNA-splicing factor syf1</fullName>
    </submittedName>
</protein>
<evidence type="ECO:0000256" key="4">
    <source>
        <dbReference type="ARBA" id="ARBA00022737"/>
    </source>
</evidence>
<evidence type="ECO:0000256" key="2">
    <source>
        <dbReference type="ARBA" id="ARBA00008644"/>
    </source>
</evidence>